<evidence type="ECO:0000313" key="3">
    <source>
        <dbReference type="Proteomes" id="UP000184363"/>
    </source>
</evidence>
<dbReference type="STRING" id="1848.SAMN05443637_107196"/>
<dbReference type="Proteomes" id="UP000184363">
    <property type="component" value="Unassembled WGS sequence"/>
</dbReference>
<proteinExistence type="predicted"/>
<feature type="domain" description="Thiolase C-terminal" evidence="1">
    <location>
        <begin position="259"/>
        <end position="382"/>
    </location>
</feature>
<name>A0A1M6T7D5_PSETH</name>
<dbReference type="Pfam" id="PF22691">
    <property type="entry name" value="Thiolase_C_1"/>
    <property type="match status" value="1"/>
</dbReference>
<dbReference type="EMBL" id="FRAP01000007">
    <property type="protein sequence ID" value="SHK52759.1"/>
    <property type="molecule type" value="Genomic_DNA"/>
</dbReference>
<dbReference type="InterPro" id="IPR002155">
    <property type="entry name" value="Thiolase"/>
</dbReference>
<dbReference type="AlphaFoldDB" id="A0A1M6T7D5"/>
<dbReference type="SUPFAM" id="SSF53901">
    <property type="entry name" value="Thiolase-like"/>
    <property type="match status" value="2"/>
</dbReference>
<dbReference type="RefSeq" id="WP_073457034.1">
    <property type="nucleotide sequence ID" value="NZ_CALGVN010000045.1"/>
</dbReference>
<dbReference type="InterPro" id="IPR016039">
    <property type="entry name" value="Thiolase-like"/>
</dbReference>
<dbReference type="PIRSF" id="PIRSF000429">
    <property type="entry name" value="Ac-CoA_Ac_transf"/>
    <property type="match status" value="1"/>
</dbReference>
<reference evidence="2 3" key="1">
    <citation type="submission" date="2016-11" db="EMBL/GenBank/DDBJ databases">
        <authorList>
            <person name="Jaros S."/>
            <person name="Januszkiewicz K."/>
            <person name="Wedrychowicz H."/>
        </authorList>
    </citation>
    <scope>NUCLEOTIDE SEQUENCE [LARGE SCALE GENOMIC DNA]</scope>
    <source>
        <strain evidence="2 3">DSM 43832</strain>
    </source>
</reference>
<dbReference type="GO" id="GO:0016747">
    <property type="term" value="F:acyltransferase activity, transferring groups other than amino-acyl groups"/>
    <property type="evidence" value="ECO:0007669"/>
    <property type="project" value="InterPro"/>
</dbReference>
<protein>
    <submittedName>
        <fullName evidence="2">Acetyl-CoA acetyltransferase</fullName>
    </submittedName>
</protein>
<dbReference type="CDD" id="cd00829">
    <property type="entry name" value="SCP-x_thiolase"/>
    <property type="match status" value="1"/>
</dbReference>
<keyword evidence="3" id="KW-1185">Reference proteome</keyword>
<organism evidence="2 3">
    <name type="scientific">Pseudonocardia thermophila</name>
    <dbReference type="NCBI Taxonomy" id="1848"/>
    <lineage>
        <taxon>Bacteria</taxon>
        <taxon>Bacillati</taxon>
        <taxon>Actinomycetota</taxon>
        <taxon>Actinomycetes</taxon>
        <taxon>Pseudonocardiales</taxon>
        <taxon>Pseudonocardiaceae</taxon>
        <taxon>Pseudonocardia</taxon>
    </lineage>
</organism>
<accession>A0A1M6T7D5</accession>
<evidence type="ECO:0000259" key="1">
    <source>
        <dbReference type="Pfam" id="PF22691"/>
    </source>
</evidence>
<dbReference type="Gene3D" id="3.40.47.10">
    <property type="match status" value="1"/>
</dbReference>
<evidence type="ECO:0000313" key="2">
    <source>
        <dbReference type="EMBL" id="SHK52759.1"/>
    </source>
</evidence>
<dbReference type="InterPro" id="IPR055140">
    <property type="entry name" value="Thiolase_C_2"/>
</dbReference>
<keyword evidence="2" id="KW-0808">Transferase</keyword>
<dbReference type="PANTHER" id="PTHR42870">
    <property type="entry name" value="ACETYL-COA C-ACETYLTRANSFERASE"/>
    <property type="match status" value="1"/>
</dbReference>
<dbReference type="OrthoDB" id="9785768at2"/>
<dbReference type="PANTHER" id="PTHR42870:SF1">
    <property type="entry name" value="NON-SPECIFIC LIPID-TRANSFER PROTEIN-LIKE 2"/>
    <property type="match status" value="1"/>
</dbReference>
<gene>
    <name evidence="2" type="ORF">SAMN05443637_107196</name>
</gene>
<sequence>MKLQDVAIVGVGVTPQVKRSEKNSLQVALDAAKLALADAGLSHTDLDGIAARWPGPGGTELAPGSADWSTMLGVPLSWIGDSYPQGIPALVDAAGAILTGQATTILITGGQAGVLGGGKVASYTRPGNEFVAPFGAFTAAHFALVAQRHLARFPYARQGMAEIAATIRNVGSTNPDAVMYGRGPYTAEDVLAAPPVVDPFTLLDLCLASEGGAAVVVTTLERARDLRHPPVVLLGAGMEWLRQQYVDPARYEEVWSIGAKAARKAFGQAGLGPSDVDVAQLYDVNSLEVARQFEALGFCGEGEGTDFALATGIGPDGKLPTCTDGGLLSFSHIGWGAPTLKLVEAVHQVRGTAGARQIPGAEVALAAGAGSAAQYYNLALLGRAR</sequence>